<dbReference type="OrthoDB" id="9775296at2"/>
<name>A0A081NUV1_9BACL</name>
<evidence type="ECO:0000259" key="4">
    <source>
        <dbReference type="SMART" id="SM00822"/>
    </source>
</evidence>
<dbReference type="Pfam" id="PF00106">
    <property type="entry name" value="adh_short"/>
    <property type="match status" value="1"/>
</dbReference>
<dbReference type="NCBIfam" id="NF006114">
    <property type="entry name" value="PRK08263.1"/>
    <property type="match status" value="1"/>
</dbReference>
<dbReference type="SUPFAM" id="SSF51735">
    <property type="entry name" value="NAD(P)-binding Rossmann-fold domains"/>
    <property type="match status" value="1"/>
</dbReference>
<evidence type="ECO:0000313" key="6">
    <source>
        <dbReference type="Proteomes" id="UP000028123"/>
    </source>
</evidence>
<comment type="caution">
    <text evidence="5">The sequence shown here is derived from an EMBL/GenBank/DDBJ whole genome shotgun (WGS) entry which is preliminary data.</text>
</comment>
<protein>
    <submittedName>
        <fullName evidence="5">Oxidoreductase</fullName>
    </submittedName>
</protein>
<reference evidence="5 6" key="1">
    <citation type="submission" date="2014-06" db="EMBL/GenBank/DDBJ databases">
        <title>Draft genome sequence of Paenibacillus sp. MSt1.</title>
        <authorList>
            <person name="Aw Y.K."/>
            <person name="Ong K.S."/>
            <person name="Gan H.M."/>
            <person name="Lee S.M."/>
        </authorList>
    </citation>
    <scope>NUCLEOTIDE SEQUENCE [LARGE SCALE GENOMIC DNA]</scope>
    <source>
        <strain evidence="5 6">MSt1</strain>
    </source>
</reference>
<comment type="similarity">
    <text evidence="1 3">Belongs to the short-chain dehydrogenases/reductases (SDR) family.</text>
</comment>
<dbReference type="CDD" id="cd05374">
    <property type="entry name" value="17beta-HSD-like_SDR_c"/>
    <property type="match status" value="1"/>
</dbReference>
<dbReference type="InterPro" id="IPR036291">
    <property type="entry name" value="NAD(P)-bd_dom_sf"/>
</dbReference>
<dbReference type="eggNOG" id="COG4221">
    <property type="taxonomic scope" value="Bacteria"/>
</dbReference>
<dbReference type="SMART" id="SM00822">
    <property type="entry name" value="PKS_KR"/>
    <property type="match status" value="1"/>
</dbReference>
<dbReference type="PRINTS" id="PR00080">
    <property type="entry name" value="SDRFAMILY"/>
</dbReference>
<dbReference type="InterPro" id="IPR051911">
    <property type="entry name" value="SDR_oxidoreductase"/>
</dbReference>
<accession>A0A081NUV1</accession>
<dbReference type="PANTHER" id="PTHR43976:SF16">
    <property type="entry name" value="SHORT-CHAIN DEHYDROGENASE_REDUCTASE FAMILY PROTEIN"/>
    <property type="match status" value="1"/>
</dbReference>
<dbReference type="PRINTS" id="PR00081">
    <property type="entry name" value="GDHRDH"/>
</dbReference>
<organism evidence="5 6">
    <name type="scientific">Paenibacillus tyrfis</name>
    <dbReference type="NCBI Taxonomy" id="1501230"/>
    <lineage>
        <taxon>Bacteria</taxon>
        <taxon>Bacillati</taxon>
        <taxon>Bacillota</taxon>
        <taxon>Bacilli</taxon>
        <taxon>Bacillales</taxon>
        <taxon>Paenibacillaceae</taxon>
        <taxon>Paenibacillus</taxon>
    </lineage>
</organism>
<keyword evidence="6" id="KW-1185">Reference proteome</keyword>
<dbReference type="InterPro" id="IPR057326">
    <property type="entry name" value="KR_dom"/>
</dbReference>
<proteinExistence type="inferred from homology"/>
<dbReference type="PANTHER" id="PTHR43976">
    <property type="entry name" value="SHORT CHAIN DEHYDROGENASE"/>
    <property type="match status" value="1"/>
</dbReference>
<evidence type="ECO:0000256" key="3">
    <source>
        <dbReference type="RuleBase" id="RU000363"/>
    </source>
</evidence>
<dbReference type="GO" id="GO:0008206">
    <property type="term" value="P:bile acid metabolic process"/>
    <property type="evidence" value="ECO:0007669"/>
    <property type="project" value="UniProtKB-ARBA"/>
</dbReference>
<dbReference type="InterPro" id="IPR002347">
    <property type="entry name" value="SDR_fam"/>
</dbReference>
<dbReference type="RefSeq" id="WP_036691920.1">
    <property type="nucleotide sequence ID" value="NZ_JNVM01000041.1"/>
</dbReference>
<dbReference type="Gene3D" id="3.40.50.720">
    <property type="entry name" value="NAD(P)-binding Rossmann-like Domain"/>
    <property type="match status" value="1"/>
</dbReference>
<dbReference type="GO" id="GO:0016491">
    <property type="term" value="F:oxidoreductase activity"/>
    <property type="evidence" value="ECO:0007669"/>
    <property type="project" value="UniProtKB-KW"/>
</dbReference>
<evidence type="ECO:0000256" key="2">
    <source>
        <dbReference type="ARBA" id="ARBA00023002"/>
    </source>
</evidence>
<evidence type="ECO:0000313" key="5">
    <source>
        <dbReference type="EMBL" id="KEQ22224.1"/>
    </source>
</evidence>
<evidence type="ECO:0000256" key="1">
    <source>
        <dbReference type="ARBA" id="ARBA00006484"/>
    </source>
</evidence>
<keyword evidence="2" id="KW-0560">Oxidoreductase</keyword>
<dbReference type="FunFam" id="3.40.50.720:FF:000084">
    <property type="entry name" value="Short-chain dehydrogenase reductase"/>
    <property type="match status" value="1"/>
</dbReference>
<gene>
    <name evidence="5" type="ORF">ET33_26970</name>
</gene>
<sequence>MRNKVWLVTGSSRGLGREIASTALQHGDCVIATARNLASLEELSVKYEDRVFTLKLDVTDAEEVQAAVQKGFSHFGRIDVLVNNAGYANVASIEDVGIHDFQNQVATNFFGVVYMTKAVLPIMREQKQGSIVNISSIGGRFGSAGLGAYQSSKFAVNGFTEVLAKEVAAFGIKVTTVEPGGIATDWAGSSMAIPQISEPYLPVIGPVVTHLRSMNASTPEERMGILSDPAKIAETVWELTEMAEPPLHLLMGTSAWQIAQEGAKRLAESDLKYEELTKSTVYME</sequence>
<feature type="domain" description="Ketoreductase" evidence="4">
    <location>
        <begin position="4"/>
        <end position="186"/>
    </location>
</feature>
<dbReference type="Proteomes" id="UP000028123">
    <property type="component" value="Unassembled WGS sequence"/>
</dbReference>
<dbReference type="EMBL" id="JNVM01000041">
    <property type="protein sequence ID" value="KEQ22224.1"/>
    <property type="molecule type" value="Genomic_DNA"/>
</dbReference>
<dbReference type="AlphaFoldDB" id="A0A081NUV1"/>